<dbReference type="RefSeq" id="WP_183403080.1">
    <property type="nucleotide sequence ID" value="NZ_JACHGG010000002.1"/>
</dbReference>
<name>A0A7W9SZF2_9BACT</name>
<dbReference type="InterPro" id="IPR026444">
    <property type="entry name" value="Secre_tail"/>
</dbReference>
<evidence type="ECO:0000313" key="2">
    <source>
        <dbReference type="Proteomes" id="UP000532746"/>
    </source>
</evidence>
<keyword evidence="2" id="KW-1185">Reference proteome</keyword>
<protein>
    <recommendedName>
        <fullName evidence="3">T9SS type A sorting domain-containing protein</fullName>
    </recommendedName>
</protein>
<comment type="caution">
    <text evidence="1">The sequence shown here is derived from an EMBL/GenBank/DDBJ whole genome shotgun (WGS) entry which is preliminary data.</text>
</comment>
<sequence>MTRFLRFLPAVLVALSLLPRVGFGQVLVHPLGTEPAHRAAPAPARRAAVLALPFFDDFSSQPEGQPDARRWETSGGTLINNRYPRRPPTKNVATLDGLDAQGKARGPVSFIGEGDLLTSQPLDLSALRTTDNVYLSFFWQAGSIFGPPAPSGSRPIALYVDFLSQSNQWEQVWQLRSPGDTTVFRFQALPVNQAQFLHAGFRFRFRMNGVLYNNRDAWSVDYVRLDRNRTATDSTFRDIAVSRALPSALKRYTALPVAQFNQNAAQELTDRTGTTVNNFDIGPAPTPISWTGTLAVLPGGPTSQFLTGGRSLDANARQLPVTGSVRTATVPLTTTPKFLRQRLTLLTNETNPLTQPNDTISRVTPLTDYFAYDDGTAEASVSLPTASTGPASYLALRFDLNQPDQIRALRLYPVLATAGGRAITLNIWDDDGTGKPTARPKATKAYTVPTTLPEGQAFVEVAFDAPVPVSNRFYAGYGQAATPQFVEFGLDLNNASPPGYLLLNALDTWSINNTATPTRPAGALMLRPVTGSTVTGTAAPAEVAATYLLYPNPAPAQGRVRVQGRYVSATVLDALGRVAWEQPTGQQGQAELVLPALPAGLYFVRLILPGGQLVTKRLSVLAP</sequence>
<proteinExistence type="predicted"/>
<dbReference type="AlphaFoldDB" id="A0A7W9SZF2"/>
<evidence type="ECO:0000313" key="1">
    <source>
        <dbReference type="EMBL" id="MBB6058741.1"/>
    </source>
</evidence>
<dbReference type="NCBIfam" id="TIGR04183">
    <property type="entry name" value="Por_Secre_tail"/>
    <property type="match status" value="1"/>
</dbReference>
<gene>
    <name evidence="1" type="ORF">HNQ93_001587</name>
</gene>
<reference evidence="1 2" key="1">
    <citation type="submission" date="2020-08" db="EMBL/GenBank/DDBJ databases">
        <title>Genomic Encyclopedia of Type Strains, Phase IV (KMG-IV): sequencing the most valuable type-strain genomes for metagenomic binning, comparative biology and taxonomic classification.</title>
        <authorList>
            <person name="Goeker M."/>
        </authorList>
    </citation>
    <scope>NUCLEOTIDE SEQUENCE [LARGE SCALE GENOMIC DNA]</scope>
    <source>
        <strain evidence="1 2">DSM 26718</strain>
    </source>
</reference>
<organism evidence="1 2">
    <name type="scientific">Hymenobacter luteus</name>
    <dbReference type="NCBI Taxonomy" id="1411122"/>
    <lineage>
        <taxon>Bacteria</taxon>
        <taxon>Pseudomonadati</taxon>
        <taxon>Bacteroidota</taxon>
        <taxon>Cytophagia</taxon>
        <taxon>Cytophagales</taxon>
        <taxon>Hymenobacteraceae</taxon>
        <taxon>Hymenobacter</taxon>
    </lineage>
</organism>
<dbReference type="EMBL" id="JACHGG010000002">
    <property type="protein sequence ID" value="MBB6058741.1"/>
    <property type="molecule type" value="Genomic_DNA"/>
</dbReference>
<accession>A0A7W9SZF2</accession>
<evidence type="ECO:0008006" key="3">
    <source>
        <dbReference type="Google" id="ProtNLM"/>
    </source>
</evidence>
<dbReference type="Gene3D" id="2.60.120.260">
    <property type="entry name" value="Galactose-binding domain-like"/>
    <property type="match status" value="1"/>
</dbReference>
<dbReference type="Proteomes" id="UP000532746">
    <property type="component" value="Unassembled WGS sequence"/>
</dbReference>